<accession>A0ABZ2IF09</accession>
<reference evidence="1 2" key="1">
    <citation type="submission" date="2024-02" db="EMBL/GenBank/DDBJ databases">
        <title>Distribution and functional of Brevundimonas-related endobacteria within Verticillium dahliae.</title>
        <authorList>
            <person name="Zeng H."/>
        </authorList>
    </citation>
    <scope>NUCLEOTIDE SEQUENCE [LARGE SCALE GENOMIC DNA]</scope>
    <source>
        <strain evidence="1 2">TRM 44200</strain>
    </source>
</reference>
<proteinExistence type="predicted"/>
<sequence length="171" mass="18771">MIATYKRSLAKPEPSDVARLAAKLEQDVLILHHQFTPGYGPLFGPQNVPGAARPAQARLRLLTEKHLMDSLRISGRRGFEVWLDYPDDDRPLDEIHPRALVIARHGLEPITAPMKWTRKALRFGPALPVTAESINVLLGCQDSGEMLVQVVTQIVAAAVIALGDDAELEVA</sequence>
<dbReference type="Proteomes" id="UP001363460">
    <property type="component" value="Chromosome"/>
</dbReference>
<evidence type="ECO:0000313" key="2">
    <source>
        <dbReference type="Proteomes" id="UP001363460"/>
    </source>
</evidence>
<gene>
    <name evidence="1" type="ORF">V8J38_14045</name>
</gene>
<evidence type="ECO:0000313" key="1">
    <source>
        <dbReference type="EMBL" id="WWT54349.1"/>
    </source>
</evidence>
<protein>
    <submittedName>
        <fullName evidence="1">Uncharacterized protein</fullName>
    </submittedName>
</protein>
<name>A0ABZ2IF09_9CAUL</name>
<organism evidence="1 2">
    <name type="scientific">Brevundimonas olei</name>
    <dbReference type="NCBI Taxonomy" id="657642"/>
    <lineage>
        <taxon>Bacteria</taxon>
        <taxon>Pseudomonadati</taxon>
        <taxon>Pseudomonadota</taxon>
        <taxon>Alphaproteobacteria</taxon>
        <taxon>Caulobacterales</taxon>
        <taxon>Caulobacteraceae</taxon>
        <taxon>Brevundimonas</taxon>
    </lineage>
</organism>
<dbReference type="RefSeq" id="WP_338576509.1">
    <property type="nucleotide sequence ID" value="NZ_CP146369.1"/>
</dbReference>
<dbReference type="EMBL" id="CP146369">
    <property type="protein sequence ID" value="WWT54349.1"/>
    <property type="molecule type" value="Genomic_DNA"/>
</dbReference>
<keyword evidence="2" id="KW-1185">Reference proteome</keyword>